<dbReference type="Proteomes" id="UP000777784">
    <property type="component" value="Unassembled WGS sequence"/>
</dbReference>
<accession>A0A948RV43</accession>
<reference evidence="1" key="1">
    <citation type="submission" date="2021-05" db="EMBL/GenBank/DDBJ databases">
        <title>Energy efficiency and biological interactions define the core microbiome of deep oligotrophic groundwater.</title>
        <authorList>
            <person name="Mehrshad M."/>
            <person name="Lopez-Fernandez M."/>
            <person name="Bell E."/>
            <person name="Bernier-Latmani R."/>
            <person name="Bertilsson S."/>
            <person name="Dopson M."/>
        </authorList>
    </citation>
    <scope>NUCLEOTIDE SEQUENCE</scope>
    <source>
        <strain evidence="1">Modern_marine.mb.64</strain>
    </source>
</reference>
<comment type="caution">
    <text evidence="1">The sequence shown here is derived from an EMBL/GenBank/DDBJ whole genome shotgun (WGS) entry which is preliminary data.</text>
</comment>
<sequence length="173" mass="19527">MKGKIISVIFIFSLAFNLTILIVWGARAIPGNQHSDDGVPAECGVQCGPHEWIGFTAEDRASILPLIEEFNQKRCDICRRLDGPRAELIDEIAAAEPNQIRINELQEKILDNQREMQSLIIEQMLKEKQLLSEKQQERYFQYFRQSCGSMGMRGGVSGVCNPEPMGTREDGSK</sequence>
<organism evidence="1 2">
    <name type="scientific">Eiseniibacteriota bacterium</name>
    <dbReference type="NCBI Taxonomy" id="2212470"/>
    <lineage>
        <taxon>Bacteria</taxon>
        <taxon>Candidatus Eiseniibacteriota</taxon>
    </lineage>
</organism>
<dbReference type="AlphaFoldDB" id="A0A948RV43"/>
<dbReference type="Pfam" id="PF13801">
    <property type="entry name" value="Metal_resist"/>
    <property type="match status" value="1"/>
</dbReference>
<dbReference type="InterPro" id="IPR025961">
    <property type="entry name" value="Metal_resist"/>
</dbReference>
<name>A0A948RV43_UNCEI</name>
<gene>
    <name evidence="1" type="ORF">KJ970_04335</name>
</gene>
<dbReference type="Gene3D" id="1.20.120.1490">
    <property type="match status" value="1"/>
</dbReference>
<evidence type="ECO:0000313" key="1">
    <source>
        <dbReference type="EMBL" id="MBU2690133.1"/>
    </source>
</evidence>
<protein>
    <submittedName>
        <fullName evidence="1">Periplasmic heavy metal sensor</fullName>
    </submittedName>
</protein>
<dbReference type="EMBL" id="JAHJDP010000023">
    <property type="protein sequence ID" value="MBU2690133.1"/>
    <property type="molecule type" value="Genomic_DNA"/>
</dbReference>
<proteinExistence type="predicted"/>
<evidence type="ECO:0000313" key="2">
    <source>
        <dbReference type="Proteomes" id="UP000777784"/>
    </source>
</evidence>